<evidence type="ECO:0000313" key="1">
    <source>
        <dbReference type="Ensembl" id="ENSPNAP00000009119.2"/>
    </source>
</evidence>
<accession>A0A3B4CF50</accession>
<proteinExistence type="predicted"/>
<dbReference type="Ensembl" id="ENSPNAT00000035183.2">
    <property type="protein sequence ID" value="ENSPNAP00000009119.2"/>
    <property type="gene ID" value="ENSPNAG00000014678.2"/>
</dbReference>
<reference evidence="1 2" key="1">
    <citation type="submission" date="2020-10" db="EMBL/GenBank/DDBJ databases">
        <title>Pygocentrus nattereri (red-bellied piranha) genome, fPygNat1, primary haplotype.</title>
        <authorList>
            <person name="Myers G."/>
            <person name="Meyer A."/>
            <person name="Karagic N."/>
            <person name="Pippel M."/>
            <person name="Winkler S."/>
            <person name="Tracey A."/>
            <person name="Wood J."/>
            <person name="Formenti G."/>
            <person name="Howe K."/>
            <person name="Fedrigo O."/>
            <person name="Jarvis E.D."/>
        </authorList>
    </citation>
    <scope>NUCLEOTIDE SEQUENCE [LARGE SCALE GENOMIC DNA]</scope>
</reference>
<evidence type="ECO:0000313" key="2">
    <source>
        <dbReference type="Proteomes" id="UP001501920"/>
    </source>
</evidence>
<name>A0A3B4CF50_PYGNA</name>
<dbReference type="AlphaFoldDB" id="A0A3B4CF50"/>
<reference evidence="1" key="3">
    <citation type="submission" date="2025-09" db="UniProtKB">
        <authorList>
            <consortium name="Ensembl"/>
        </authorList>
    </citation>
    <scope>IDENTIFICATION</scope>
</reference>
<sequence>MRQLFGIEAPVNLVQTGWRKHFNSYTLQGRRNVIQQEGAFHASSKKTSVMVMYVCI</sequence>
<keyword evidence="2" id="KW-1185">Reference proteome</keyword>
<protein>
    <submittedName>
        <fullName evidence="1">Uncharacterized protein</fullName>
    </submittedName>
</protein>
<dbReference type="InterPro" id="IPR009125">
    <property type="entry name" value="ATPMK"/>
</dbReference>
<dbReference type="Proteomes" id="UP001501920">
    <property type="component" value="Chromosome 12"/>
</dbReference>
<reference evidence="1" key="2">
    <citation type="submission" date="2025-08" db="UniProtKB">
        <authorList>
            <consortium name="Ensembl"/>
        </authorList>
    </citation>
    <scope>IDENTIFICATION</scope>
</reference>
<dbReference type="GeneTree" id="ENSGT00940000178055"/>
<organism evidence="1 2">
    <name type="scientific">Pygocentrus nattereri</name>
    <name type="common">Red-bellied piranha</name>
    <dbReference type="NCBI Taxonomy" id="42514"/>
    <lineage>
        <taxon>Eukaryota</taxon>
        <taxon>Metazoa</taxon>
        <taxon>Chordata</taxon>
        <taxon>Craniata</taxon>
        <taxon>Vertebrata</taxon>
        <taxon>Euteleostomi</taxon>
        <taxon>Actinopterygii</taxon>
        <taxon>Neopterygii</taxon>
        <taxon>Teleostei</taxon>
        <taxon>Ostariophysi</taxon>
        <taxon>Characiformes</taxon>
        <taxon>Characoidei</taxon>
        <taxon>Pygocentrus</taxon>
    </lineage>
</organism>
<dbReference type="Pfam" id="PF14960">
    <property type="entry name" value="ATP_synth_reg"/>
    <property type="match status" value="1"/>
</dbReference>